<dbReference type="PROSITE" id="PS51257">
    <property type="entry name" value="PROKAR_LIPOPROTEIN"/>
    <property type="match status" value="1"/>
</dbReference>
<evidence type="ECO:0000256" key="1">
    <source>
        <dbReference type="SAM" id="MobiDB-lite"/>
    </source>
</evidence>
<feature type="region of interest" description="Disordered" evidence="1">
    <location>
        <begin position="63"/>
        <end position="91"/>
    </location>
</feature>
<dbReference type="AlphaFoldDB" id="A0A8D9A8B6"/>
<feature type="compositionally biased region" description="Pro residues" evidence="1">
    <location>
        <begin position="76"/>
        <end position="91"/>
    </location>
</feature>
<reference evidence="2" key="1">
    <citation type="submission" date="2021-05" db="EMBL/GenBank/DDBJ databases">
        <authorList>
            <person name="Alioto T."/>
            <person name="Alioto T."/>
            <person name="Gomez Garrido J."/>
        </authorList>
    </citation>
    <scope>NUCLEOTIDE SEQUENCE</scope>
</reference>
<proteinExistence type="predicted"/>
<protein>
    <submittedName>
        <fullName evidence="2">Uncharacterized protein</fullName>
    </submittedName>
</protein>
<accession>A0A8D9A8B6</accession>
<dbReference type="EMBL" id="HBUF01552803">
    <property type="protein sequence ID" value="CAG6759487.1"/>
    <property type="molecule type" value="Transcribed_RNA"/>
</dbReference>
<evidence type="ECO:0000313" key="2">
    <source>
        <dbReference type="EMBL" id="CAG6759487.1"/>
    </source>
</evidence>
<organism evidence="2">
    <name type="scientific">Cacopsylla melanoneura</name>
    <dbReference type="NCBI Taxonomy" id="428564"/>
    <lineage>
        <taxon>Eukaryota</taxon>
        <taxon>Metazoa</taxon>
        <taxon>Ecdysozoa</taxon>
        <taxon>Arthropoda</taxon>
        <taxon>Hexapoda</taxon>
        <taxon>Insecta</taxon>
        <taxon>Pterygota</taxon>
        <taxon>Neoptera</taxon>
        <taxon>Paraneoptera</taxon>
        <taxon>Hemiptera</taxon>
        <taxon>Sternorrhyncha</taxon>
        <taxon>Psylloidea</taxon>
        <taxon>Psyllidae</taxon>
        <taxon>Psyllinae</taxon>
        <taxon>Cacopsylla</taxon>
    </lineage>
</organism>
<name>A0A8D9A8B6_9HEMI</name>
<sequence>MVRYTTFLLHHLSFNNLFCSCFQYVMSIQFQSRCDLNSSQGESSIPVKVWAQFRPKCAQLCQDGREGGRESSSVCPQPPPYSTPPPSYSTPPPSWECFLPFSFCYTEIFFFTLSLWN</sequence>